<sequence length="120" mass="13670">MALQFFSISCLTALEQQESRSDKATMREKYIRLLRVEIQPLARDFVGLDRPRDDMRAEHLPFPRPHAETARLSLAKFFLLPGSINVILRTDRQSETVTGSVGPFIHNKDTGYGIFCRCSA</sequence>
<dbReference type="EMBL" id="ML996085">
    <property type="protein sequence ID" value="KAF2153183.1"/>
    <property type="molecule type" value="Genomic_DNA"/>
</dbReference>
<dbReference type="AlphaFoldDB" id="A0A9P4J693"/>
<reference evidence="1" key="1">
    <citation type="journal article" date="2020" name="Stud. Mycol.">
        <title>101 Dothideomycetes genomes: a test case for predicting lifestyles and emergence of pathogens.</title>
        <authorList>
            <person name="Haridas S."/>
            <person name="Albert R."/>
            <person name="Binder M."/>
            <person name="Bloem J."/>
            <person name="Labutti K."/>
            <person name="Salamov A."/>
            <person name="Andreopoulos B."/>
            <person name="Baker S."/>
            <person name="Barry K."/>
            <person name="Bills G."/>
            <person name="Bluhm B."/>
            <person name="Cannon C."/>
            <person name="Castanera R."/>
            <person name="Culley D."/>
            <person name="Daum C."/>
            <person name="Ezra D."/>
            <person name="Gonzalez J."/>
            <person name="Henrissat B."/>
            <person name="Kuo A."/>
            <person name="Liang C."/>
            <person name="Lipzen A."/>
            <person name="Lutzoni F."/>
            <person name="Magnuson J."/>
            <person name="Mondo S."/>
            <person name="Nolan M."/>
            <person name="Ohm R."/>
            <person name="Pangilinan J."/>
            <person name="Park H.-J."/>
            <person name="Ramirez L."/>
            <person name="Alfaro M."/>
            <person name="Sun H."/>
            <person name="Tritt A."/>
            <person name="Yoshinaga Y."/>
            <person name="Zwiers L.-H."/>
            <person name="Turgeon B."/>
            <person name="Goodwin S."/>
            <person name="Spatafora J."/>
            <person name="Crous P."/>
            <person name="Grigoriev I."/>
        </authorList>
    </citation>
    <scope>NUCLEOTIDE SEQUENCE</scope>
    <source>
        <strain evidence="1">CBS 260.36</strain>
    </source>
</reference>
<evidence type="ECO:0000313" key="1">
    <source>
        <dbReference type="EMBL" id="KAF2153183.1"/>
    </source>
</evidence>
<gene>
    <name evidence="1" type="ORF">K461DRAFT_136410</name>
</gene>
<evidence type="ECO:0000313" key="2">
    <source>
        <dbReference type="Proteomes" id="UP000799439"/>
    </source>
</evidence>
<accession>A0A9P4J693</accession>
<name>A0A9P4J693_9PEZI</name>
<keyword evidence="2" id="KW-1185">Reference proteome</keyword>
<comment type="caution">
    <text evidence="1">The sequence shown here is derived from an EMBL/GenBank/DDBJ whole genome shotgun (WGS) entry which is preliminary data.</text>
</comment>
<protein>
    <submittedName>
        <fullName evidence="1">Uncharacterized protein</fullName>
    </submittedName>
</protein>
<organism evidence="1 2">
    <name type="scientific">Myriangium duriaei CBS 260.36</name>
    <dbReference type="NCBI Taxonomy" id="1168546"/>
    <lineage>
        <taxon>Eukaryota</taxon>
        <taxon>Fungi</taxon>
        <taxon>Dikarya</taxon>
        <taxon>Ascomycota</taxon>
        <taxon>Pezizomycotina</taxon>
        <taxon>Dothideomycetes</taxon>
        <taxon>Dothideomycetidae</taxon>
        <taxon>Myriangiales</taxon>
        <taxon>Myriangiaceae</taxon>
        <taxon>Myriangium</taxon>
    </lineage>
</organism>
<proteinExistence type="predicted"/>
<dbReference type="Proteomes" id="UP000799439">
    <property type="component" value="Unassembled WGS sequence"/>
</dbReference>